<evidence type="ECO:0000256" key="2">
    <source>
        <dbReference type="ARBA" id="ARBA00023002"/>
    </source>
</evidence>
<dbReference type="InterPro" id="IPR016161">
    <property type="entry name" value="Ald_DH/histidinol_DH"/>
</dbReference>
<dbReference type="Pfam" id="PF00171">
    <property type="entry name" value="Aldedh"/>
    <property type="match status" value="1"/>
</dbReference>
<organism evidence="5 6">
    <name type="scientific">Actinacidiphila alni</name>
    <dbReference type="NCBI Taxonomy" id="380248"/>
    <lineage>
        <taxon>Bacteria</taxon>
        <taxon>Bacillati</taxon>
        <taxon>Actinomycetota</taxon>
        <taxon>Actinomycetes</taxon>
        <taxon>Kitasatosporales</taxon>
        <taxon>Streptomycetaceae</taxon>
        <taxon>Actinacidiphila</taxon>
    </lineage>
</organism>
<sequence length="478" mass="50385">MALGPGDGRLYIDGEFTPAASGRTGVVEEKATGRPIGSYALGAAEDVERAVAAARAAQPGWAELSAPARAGHLRALCGYLEQRYAELVEQSMRETGGVRAKAEDEVGTSIRQLALSAVQVSENAGDILPPYKAGKLSLSRTVPLGVLGLITPWNYPMNLAMRALAPGLAFGNTVVLKPAELTPVIGGQVLAEAAAHAGLPPGVLNVVTGDGPDAGWALARHQGVDMLDFTGSREVGLAISRAAAGELRDIRLELGGSNAFVVLDDADVELAADCAMVASLEFQGQTCISASRHIVQRSVADAYTEAITRRAAALKVGDPFDPGNALGPLISPAQRDRLHRTIVEPSLAMGARLVTGGTYEGLFYRPTVLADVTPAMPAFREEVFGPVLPVTVVDTQEEAVALTNGLPMLMNSVFTRDLIRGLSVAERLQAGEVHVNDAHARHGAENQMPGFTRRQWIGLQRTPLHLPDWATAPATRES</sequence>
<gene>
    <name evidence="5" type="ORF">SAMN05216251_101508</name>
</gene>
<keyword evidence="3" id="KW-0520">NAD</keyword>
<keyword evidence="6" id="KW-1185">Reference proteome</keyword>
<dbReference type="InterPro" id="IPR015590">
    <property type="entry name" value="Aldehyde_DH_dom"/>
</dbReference>
<dbReference type="Proteomes" id="UP000199323">
    <property type="component" value="Unassembled WGS sequence"/>
</dbReference>
<dbReference type="STRING" id="380248.SAMN05216251_101508"/>
<dbReference type="OrthoDB" id="6882680at2"/>
<evidence type="ECO:0000313" key="6">
    <source>
        <dbReference type="Proteomes" id="UP000199323"/>
    </source>
</evidence>
<protein>
    <submittedName>
        <fullName evidence="5">Benzaldehyde dehydrogenase (NAD)</fullName>
    </submittedName>
</protein>
<dbReference type="Gene3D" id="3.40.605.10">
    <property type="entry name" value="Aldehyde Dehydrogenase, Chain A, domain 1"/>
    <property type="match status" value="1"/>
</dbReference>
<dbReference type="EMBL" id="FONG01000001">
    <property type="protein sequence ID" value="SFE10071.1"/>
    <property type="molecule type" value="Genomic_DNA"/>
</dbReference>
<proteinExistence type="inferred from homology"/>
<evidence type="ECO:0000256" key="3">
    <source>
        <dbReference type="ARBA" id="ARBA00023027"/>
    </source>
</evidence>
<accession>A0A1I1XS61</accession>
<reference evidence="5 6" key="1">
    <citation type="submission" date="2016-10" db="EMBL/GenBank/DDBJ databases">
        <authorList>
            <person name="de Groot N.N."/>
        </authorList>
    </citation>
    <scope>NUCLEOTIDE SEQUENCE [LARGE SCALE GENOMIC DNA]</scope>
    <source>
        <strain evidence="5 6">CGMCC 4.3510</strain>
    </source>
</reference>
<keyword evidence="2" id="KW-0560">Oxidoreductase</keyword>
<evidence type="ECO:0000313" key="5">
    <source>
        <dbReference type="EMBL" id="SFE10071.1"/>
    </source>
</evidence>
<dbReference type="GO" id="GO:0016620">
    <property type="term" value="F:oxidoreductase activity, acting on the aldehyde or oxo group of donors, NAD or NADP as acceptor"/>
    <property type="evidence" value="ECO:0007669"/>
    <property type="project" value="InterPro"/>
</dbReference>
<evidence type="ECO:0000259" key="4">
    <source>
        <dbReference type="Pfam" id="PF00171"/>
    </source>
</evidence>
<dbReference type="Gene3D" id="3.40.309.10">
    <property type="entry name" value="Aldehyde Dehydrogenase, Chain A, domain 2"/>
    <property type="match status" value="1"/>
</dbReference>
<dbReference type="PANTHER" id="PTHR42986:SF1">
    <property type="entry name" value="BENZALDEHYDE DEHYDROGENASE YFMT"/>
    <property type="match status" value="1"/>
</dbReference>
<evidence type="ECO:0000256" key="1">
    <source>
        <dbReference type="ARBA" id="ARBA00009986"/>
    </source>
</evidence>
<dbReference type="FunFam" id="3.40.605.10:FF:000007">
    <property type="entry name" value="NAD/NADP-dependent betaine aldehyde dehydrogenase"/>
    <property type="match status" value="1"/>
</dbReference>
<dbReference type="RefSeq" id="WP_093711620.1">
    <property type="nucleotide sequence ID" value="NZ_FONG01000001.1"/>
</dbReference>
<dbReference type="InterPro" id="IPR016162">
    <property type="entry name" value="Ald_DH_N"/>
</dbReference>
<dbReference type="SUPFAM" id="SSF53720">
    <property type="entry name" value="ALDH-like"/>
    <property type="match status" value="1"/>
</dbReference>
<dbReference type="PANTHER" id="PTHR42986">
    <property type="entry name" value="BENZALDEHYDE DEHYDROGENASE YFMT"/>
    <property type="match status" value="1"/>
</dbReference>
<feature type="domain" description="Aldehyde dehydrogenase" evidence="4">
    <location>
        <begin position="20"/>
        <end position="443"/>
    </location>
</feature>
<name>A0A1I1XS61_9ACTN</name>
<dbReference type="InterPro" id="IPR016163">
    <property type="entry name" value="Ald_DH_C"/>
</dbReference>
<comment type="similarity">
    <text evidence="1">Belongs to the aldehyde dehydrogenase family.</text>
</comment>
<dbReference type="AlphaFoldDB" id="A0A1I1XS61"/>